<dbReference type="PANTHER" id="PTHR34820">
    <property type="entry name" value="INNER MEMBRANE PROTEIN YEBZ"/>
    <property type="match status" value="1"/>
</dbReference>
<feature type="region of interest" description="Disordered" evidence="5">
    <location>
        <begin position="1"/>
        <end position="87"/>
    </location>
</feature>
<accession>A0ABQ4FBA8</accession>
<feature type="transmembrane region" description="Helical" evidence="6">
    <location>
        <begin position="129"/>
        <end position="152"/>
    </location>
</feature>
<dbReference type="Gene3D" id="2.60.40.1220">
    <property type="match status" value="1"/>
</dbReference>
<dbReference type="InterPro" id="IPR032694">
    <property type="entry name" value="CopC/D"/>
</dbReference>
<comment type="subcellular location">
    <subcellularLocation>
        <location evidence="1">Cell envelope</location>
    </subcellularLocation>
</comment>
<evidence type="ECO:0000256" key="5">
    <source>
        <dbReference type="SAM" id="MobiDB-lite"/>
    </source>
</evidence>
<evidence type="ECO:0000256" key="6">
    <source>
        <dbReference type="SAM" id="Phobius"/>
    </source>
</evidence>
<feature type="domain" description="CopC" evidence="7">
    <location>
        <begin position="153"/>
        <end position="254"/>
    </location>
</feature>
<dbReference type="SUPFAM" id="SSF81296">
    <property type="entry name" value="E set domains"/>
    <property type="match status" value="1"/>
</dbReference>
<reference evidence="8 9" key="1">
    <citation type="submission" date="2021-01" db="EMBL/GenBank/DDBJ databases">
        <title>Whole genome shotgun sequence of Microbispora amethystogenes NBRC 101907.</title>
        <authorList>
            <person name="Komaki H."/>
            <person name="Tamura T."/>
        </authorList>
    </citation>
    <scope>NUCLEOTIDE SEQUENCE [LARGE SCALE GENOMIC DNA]</scope>
    <source>
        <strain evidence="8 9">NBRC 101907</strain>
    </source>
</reference>
<dbReference type="PANTHER" id="PTHR34820:SF4">
    <property type="entry name" value="INNER MEMBRANE PROTEIN YEBZ"/>
    <property type="match status" value="1"/>
</dbReference>
<keyword evidence="9" id="KW-1185">Reference proteome</keyword>
<evidence type="ECO:0000256" key="1">
    <source>
        <dbReference type="ARBA" id="ARBA00004196"/>
    </source>
</evidence>
<proteinExistence type="predicted"/>
<dbReference type="InterPro" id="IPR014755">
    <property type="entry name" value="Cu-Rt/internalin_Ig-like"/>
</dbReference>
<dbReference type="InterPro" id="IPR007348">
    <property type="entry name" value="CopC_dom"/>
</dbReference>
<keyword evidence="6" id="KW-0472">Membrane</keyword>
<keyword evidence="2" id="KW-0479">Metal-binding</keyword>
<dbReference type="EMBL" id="BOOB01000014">
    <property type="protein sequence ID" value="GIH32043.1"/>
    <property type="molecule type" value="Genomic_DNA"/>
</dbReference>
<evidence type="ECO:0000313" key="8">
    <source>
        <dbReference type="EMBL" id="GIH32043.1"/>
    </source>
</evidence>
<evidence type="ECO:0000313" key="9">
    <source>
        <dbReference type="Proteomes" id="UP000651728"/>
    </source>
</evidence>
<dbReference type="Pfam" id="PF04234">
    <property type="entry name" value="CopC"/>
    <property type="match status" value="1"/>
</dbReference>
<keyword evidence="6" id="KW-1133">Transmembrane helix</keyword>
<evidence type="ECO:0000256" key="4">
    <source>
        <dbReference type="ARBA" id="ARBA00023008"/>
    </source>
</evidence>
<comment type="caution">
    <text evidence="8">The sequence shown here is derived from an EMBL/GenBank/DDBJ whole genome shotgun (WGS) entry which is preliminary data.</text>
</comment>
<dbReference type="InterPro" id="IPR014756">
    <property type="entry name" value="Ig_E-set"/>
</dbReference>
<gene>
    <name evidence="8" type="ORF">Mam01_22070</name>
</gene>
<protein>
    <recommendedName>
        <fullName evidence="7">CopC domain-containing protein</fullName>
    </recommendedName>
</protein>
<organism evidence="8 9">
    <name type="scientific">Microbispora amethystogenes</name>
    <dbReference type="NCBI Taxonomy" id="1427754"/>
    <lineage>
        <taxon>Bacteria</taxon>
        <taxon>Bacillati</taxon>
        <taxon>Actinomycetota</taxon>
        <taxon>Actinomycetes</taxon>
        <taxon>Streptosporangiales</taxon>
        <taxon>Streptosporangiaceae</taxon>
        <taxon>Microbispora</taxon>
    </lineage>
</organism>
<name>A0ABQ4FBA8_9ACTN</name>
<evidence type="ECO:0000256" key="2">
    <source>
        <dbReference type="ARBA" id="ARBA00022723"/>
    </source>
</evidence>
<keyword evidence="6" id="KW-0812">Transmembrane</keyword>
<dbReference type="Proteomes" id="UP000651728">
    <property type="component" value="Unassembled WGS sequence"/>
</dbReference>
<keyword evidence="3" id="KW-0732">Signal</keyword>
<evidence type="ECO:0000256" key="3">
    <source>
        <dbReference type="ARBA" id="ARBA00022729"/>
    </source>
</evidence>
<keyword evidence="4" id="KW-0186">Copper</keyword>
<feature type="compositionally biased region" description="Low complexity" evidence="5">
    <location>
        <begin position="1"/>
        <end position="13"/>
    </location>
</feature>
<sequence>MLASARRALNRRSQPYAPRPGRPGHAISGTMSGSVPGKRKARQVDQVARARTCHDAPAPRGGRRTAGRTAPPAPARLVPRTPARLVPPAPAQSVSRVLARRLSRVLALRVPSLLALRVPSLLALLARPVLALLAAPVLALVAVTLVATPASAHNVLVSSDPKDGAALDSLPHTVTLTFDQAVRRDFARIAVTGPDGAHYEDGDVTVEGGKVSIAVRPPAPWGKAFNVPAGSYAIGYRIVSNDGHPVTGTIRFTLPTGYVNTDVVDVQTVDPKPGTGLTSAAGSQGGGGWVWGLLIFTAALLALCTLVLFRHDRRVANATPGHSAAGEAG</sequence>
<evidence type="ECO:0000259" key="7">
    <source>
        <dbReference type="Pfam" id="PF04234"/>
    </source>
</evidence>
<feature type="transmembrane region" description="Helical" evidence="6">
    <location>
        <begin position="289"/>
        <end position="309"/>
    </location>
</feature>